<proteinExistence type="predicted"/>
<organism evidence="3 4">
    <name type="scientific">Streblomastix strix</name>
    <dbReference type="NCBI Taxonomy" id="222440"/>
    <lineage>
        <taxon>Eukaryota</taxon>
        <taxon>Metamonada</taxon>
        <taxon>Preaxostyla</taxon>
        <taxon>Oxymonadida</taxon>
        <taxon>Streblomastigidae</taxon>
        <taxon>Streblomastix</taxon>
    </lineage>
</organism>
<keyword evidence="2" id="KW-0472">Membrane</keyword>
<feature type="compositionally biased region" description="Polar residues" evidence="1">
    <location>
        <begin position="360"/>
        <end position="398"/>
    </location>
</feature>
<evidence type="ECO:0000256" key="1">
    <source>
        <dbReference type="SAM" id="MobiDB-lite"/>
    </source>
</evidence>
<sequence>GMRILGNTANNGGQSLYVAITKLAEWCRTGTAGEYVKGNYIDSSSDLNILEGTPLDYSTFKDSSIDQILAQQQHLQYYWSLISFITNVSAILTIQNGIQSLQFTIKGNNLIQGNLCVKIIYIGPKSSQILSQQQSNEKLIYLNDEAFEVIYPPQDGSSTPINIQGDPQNEQTATFNIQSNDQFDSKSKVYGMLASNDRRIFTGIDGKEGQPVLIDLKEEDYKPEINPEKRGFPWWAILIIILAVILLVLLLLFIIYCLYKRCRNTKSKEQKSAQENIDDDINDRDENRQIEMVTEPVVHPIETPPMISPHLLTEQPSVHSDFPNSTQNLNQSSVQQSNRGLIQSPSQSSVQNQNQQPNSIYSPQLVRSPQAQNQQRQIQSVQTSYPSRPSILGQSKSQYLPPYSDLPLHRQLQPKQEAISHHAPYLTPVRTPNSGSQSLQSLPPVLKQEHLRHSPSF</sequence>
<evidence type="ECO:0000313" key="4">
    <source>
        <dbReference type="Proteomes" id="UP000324800"/>
    </source>
</evidence>
<dbReference type="Gene3D" id="1.20.5.930">
    <property type="entry name" value="Bicelle-embedded integrin alpha(iib) transmembrane segment"/>
    <property type="match status" value="1"/>
</dbReference>
<evidence type="ECO:0000313" key="3">
    <source>
        <dbReference type="EMBL" id="KAA6360323.1"/>
    </source>
</evidence>
<feature type="region of interest" description="Disordered" evidence="1">
    <location>
        <begin position="294"/>
        <end position="406"/>
    </location>
</feature>
<dbReference type="AlphaFoldDB" id="A0A5J4TQZ6"/>
<feature type="transmembrane region" description="Helical" evidence="2">
    <location>
        <begin position="232"/>
        <end position="259"/>
    </location>
</feature>
<keyword evidence="2" id="KW-1133">Transmembrane helix</keyword>
<feature type="non-terminal residue" evidence="3">
    <location>
        <position position="457"/>
    </location>
</feature>
<comment type="caution">
    <text evidence="3">The sequence shown here is derived from an EMBL/GenBank/DDBJ whole genome shotgun (WGS) entry which is preliminary data.</text>
</comment>
<evidence type="ECO:0000256" key="2">
    <source>
        <dbReference type="SAM" id="Phobius"/>
    </source>
</evidence>
<feature type="compositionally biased region" description="Polar residues" evidence="1">
    <location>
        <begin position="430"/>
        <end position="441"/>
    </location>
</feature>
<dbReference type="Proteomes" id="UP000324800">
    <property type="component" value="Unassembled WGS sequence"/>
</dbReference>
<name>A0A5J4TQZ6_9EUKA</name>
<feature type="region of interest" description="Disordered" evidence="1">
    <location>
        <begin position="426"/>
        <end position="457"/>
    </location>
</feature>
<feature type="compositionally biased region" description="Low complexity" evidence="1">
    <location>
        <begin position="324"/>
        <end position="359"/>
    </location>
</feature>
<keyword evidence="2" id="KW-0812">Transmembrane</keyword>
<dbReference type="EMBL" id="SNRW01027102">
    <property type="protein sequence ID" value="KAA6360323.1"/>
    <property type="molecule type" value="Genomic_DNA"/>
</dbReference>
<protein>
    <submittedName>
        <fullName evidence="3">Uncharacterized protein</fullName>
    </submittedName>
</protein>
<reference evidence="3 4" key="1">
    <citation type="submission" date="2019-03" db="EMBL/GenBank/DDBJ databases">
        <title>Single cell metagenomics reveals metabolic interactions within the superorganism composed of flagellate Streblomastix strix and complex community of Bacteroidetes bacteria on its surface.</title>
        <authorList>
            <person name="Treitli S.C."/>
            <person name="Kolisko M."/>
            <person name="Husnik F."/>
            <person name="Keeling P."/>
            <person name="Hampl V."/>
        </authorList>
    </citation>
    <scope>NUCLEOTIDE SEQUENCE [LARGE SCALE GENOMIC DNA]</scope>
    <source>
        <strain evidence="3">ST1C</strain>
    </source>
</reference>
<feature type="compositionally biased region" description="Basic and acidic residues" evidence="1">
    <location>
        <begin position="447"/>
        <end position="457"/>
    </location>
</feature>
<accession>A0A5J4TQZ6</accession>
<feature type="non-terminal residue" evidence="3">
    <location>
        <position position="1"/>
    </location>
</feature>
<gene>
    <name evidence="3" type="ORF">EZS28_044150</name>
</gene>